<name>A0ACB7XQA9_9ERIC</name>
<evidence type="ECO:0000313" key="2">
    <source>
        <dbReference type="Proteomes" id="UP000828048"/>
    </source>
</evidence>
<dbReference type="Proteomes" id="UP000828048">
    <property type="component" value="Chromosome 1"/>
</dbReference>
<evidence type="ECO:0000313" key="1">
    <source>
        <dbReference type="EMBL" id="KAH7843141.1"/>
    </source>
</evidence>
<protein>
    <submittedName>
        <fullName evidence="1">Uncharacterized protein</fullName>
    </submittedName>
</protein>
<sequence>MFVPPKHFLNFCGRNLAKSTLATHVNKDWYVKCNPKATSLNSQDDELVKYMSNLPTYLQRVEKGEKFQDSALSFGVLEWDRLEKWKSDRKCTVPRGDTNASSSISSSSLKPVESIAFSRTPQKMNLSPRLKQPSSQCPHLDSSHTGGFSKFERGKRKDTDDKVTSGKGTSFSELRKHQLLHASKDETSAQNDRVTIKIKEVQPSEYCLGQNHSPGGEKENIFILSKQSRTFMHPNETAATLSLGKGIVDNASSVKPLSGSATDTSRSLDRETTEPSTMKGKHSSPNRQFSFSLRRIARSLSFRESSAVHQLRSEEPDGVFSSEIYSDVLHSYPRPIRLDPNTKSDMRRHSLDASQSMEFPNTDACSPFMYPNEKMLDKISRANAIGASERFDQERHPSPNHRFGFSLGSLRRSLSFKEGSNLPQGSTYNPLKSGRFTSEVSDSMNNSSRNKAYTSTRARSSPMRRLLDPLFKIRGTKPHPSAETAQPLPGNLNLTSKFEAIEEEEHEDSTVQALLQLTVKNGLPLFKLVNRNSDILVAMKKLTTSGKDEGGITYTFYSVCEVQKSCGWINRGHKEKNYGFSYNTVGHTKVSSSKDQFTVREFVLYSSEADQELAAIMIPDESSCDHGDQRNKGKELLGKEDGNSFRKAETEKFISTRVIIPGGIHGLPCKGVPSPLIDRWKSGGSCDCGGWDVGCKLRILSNKNQRQHSNQCRFELFDQEETQDNQPIFSLRPLEKVRNHLTWLKKNGSGNLLGYEGKYPRNMSSLRLHLQLEESSFHGKDLSCCWHSAVLKKENKSAVDLSPRRGVLSAKSTTLNGESLAFGFRLAPESRGRNGK</sequence>
<dbReference type="EMBL" id="CM037151">
    <property type="protein sequence ID" value="KAH7843141.1"/>
    <property type="molecule type" value="Genomic_DNA"/>
</dbReference>
<gene>
    <name evidence="1" type="ORF">Vadar_013123</name>
</gene>
<organism evidence="1 2">
    <name type="scientific">Vaccinium darrowii</name>
    <dbReference type="NCBI Taxonomy" id="229202"/>
    <lineage>
        <taxon>Eukaryota</taxon>
        <taxon>Viridiplantae</taxon>
        <taxon>Streptophyta</taxon>
        <taxon>Embryophyta</taxon>
        <taxon>Tracheophyta</taxon>
        <taxon>Spermatophyta</taxon>
        <taxon>Magnoliopsida</taxon>
        <taxon>eudicotyledons</taxon>
        <taxon>Gunneridae</taxon>
        <taxon>Pentapetalae</taxon>
        <taxon>asterids</taxon>
        <taxon>Ericales</taxon>
        <taxon>Ericaceae</taxon>
        <taxon>Vaccinioideae</taxon>
        <taxon>Vaccinieae</taxon>
        <taxon>Vaccinium</taxon>
    </lineage>
</organism>
<proteinExistence type="predicted"/>
<keyword evidence="2" id="KW-1185">Reference proteome</keyword>
<comment type="caution">
    <text evidence="1">The sequence shown here is derived from an EMBL/GenBank/DDBJ whole genome shotgun (WGS) entry which is preliminary data.</text>
</comment>
<reference evidence="1 2" key="1">
    <citation type="journal article" date="2021" name="Hortic Res">
        <title>High-quality reference genome and annotation aids understanding of berry development for evergreen blueberry (Vaccinium darrowii).</title>
        <authorList>
            <person name="Yu J."/>
            <person name="Hulse-Kemp A.M."/>
            <person name="Babiker E."/>
            <person name="Staton M."/>
        </authorList>
    </citation>
    <scope>NUCLEOTIDE SEQUENCE [LARGE SCALE GENOMIC DNA]</scope>
    <source>
        <strain evidence="2">cv. NJ 8807/NJ 8810</strain>
        <tissue evidence="1">Young leaf</tissue>
    </source>
</reference>
<accession>A0ACB7XQA9</accession>